<feature type="domain" description="TTF-type" evidence="2">
    <location>
        <begin position="93"/>
        <end position="176"/>
    </location>
</feature>
<organism evidence="3 4">
    <name type="scientific">Nesidiocoris tenuis</name>
    <dbReference type="NCBI Taxonomy" id="355587"/>
    <lineage>
        <taxon>Eukaryota</taxon>
        <taxon>Metazoa</taxon>
        <taxon>Ecdysozoa</taxon>
        <taxon>Arthropoda</taxon>
        <taxon>Hexapoda</taxon>
        <taxon>Insecta</taxon>
        <taxon>Pterygota</taxon>
        <taxon>Neoptera</taxon>
        <taxon>Paraneoptera</taxon>
        <taxon>Hemiptera</taxon>
        <taxon>Heteroptera</taxon>
        <taxon>Panheteroptera</taxon>
        <taxon>Cimicomorpha</taxon>
        <taxon>Miridae</taxon>
        <taxon>Dicyphina</taxon>
        <taxon>Nesidiocoris</taxon>
    </lineage>
</organism>
<dbReference type="InterPro" id="IPR006580">
    <property type="entry name" value="Znf_TTF"/>
</dbReference>
<keyword evidence="4" id="KW-1185">Reference proteome</keyword>
<evidence type="ECO:0000259" key="2">
    <source>
        <dbReference type="SMART" id="SM00597"/>
    </source>
</evidence>
<feature type="compositionally biased region" description="Acidic residues" evidence="1">
    <location>
        <begin position="18"/>
        <end position="27"/>
    </location>
</feature>
<evidence type="ECO:0000313" key="3">
    <source>
        <dbReference type="EMBL" id="BES99512.1"/>
    </source>
</evidence>
<feature type="region of interest" description="Disordered" evidence="1">
    <location>
        <begin position="1"/>
        <end position="52"/>
    </location>
</feature>
<gene>
    <name evidence="3" type="ORF">NTJ_12327</name>
</gene>
<feature type="compositionally biased region" description="Basic and acidic residues" evidence="1">
    <location>
        <begin position="8"/>
        <end position="17"/>
    </location>
</feature>
<dbReference type="SMART" id="SM00597">
    <property type="entry name" value="ZnF_TTF"/>
    <property type="match status" value="1"/>
</dbReference>
<dbReference type="EMBL" id="AP028918">
    <property type="protein sequence ID" value="BES99512.1"/>
    <property type="molecule type" value="Genomic_DNA"/>
</dbReference>
<accession>A0ABN7B788</accession>
<dbReference type="Proteomes" id="UP001307889">
    <property type="component" value="Chromosome 10"/>
</dbReference>
<proteinExistence type="predicted"/>
<name>A0ABN7B788_9HEMI</name>
<reference evidence="3 4" key="1">
    <citation type="submission" date="2023-09" db="EMBL/GenBank/DDBJ databases">
        <title>Nesidiocoris tenuis whole genome shotgun sequence.</title>
        <authorList>
            <person name="Shibata T."/>
            <person name="Shimoda M."/>
            <person name="Kobayashi T."/>
            <person name="Uehara T."/>
        </authorList>
    </citation>
    <scope>NUCLEOTIDE SEQUENCE [LARGE SCALE GENOMIC DNA]</scope>
    <source>
        <strain evidence="3 4">Japan</strain>
    </source>
</reference>
<evidence type="ECO:0000256" key="1">
    <source>
        <dbReference type="SAM" id="MobiDB-lite"/>
    </source>
</evidence>
<protein>
    <submittedName>
        <fullName evidence="3">Zinc finger, MYM-type</fullName>
    </submittedName>
</protein>
<evidence type="ECO:0000313" key="4">
    <source>
        <dbReference type="Proteomes" id="UP001307889"/>
    </source>
</evidence>
<sequence>MQKATKRKLLEEVRPYDEYDDSAEDDSPYQQGEIENTDDEKTNSLSPKNRQKSFKIEYESANGAQQPSVRILTSLPDVPYQPGDVPPYRDRRRPHLFQSKWYKLYPWLHFDVTSKSMFCFQCISSILLGTLPPPSANIFCQGGFRNWKKGVERFRVHENSPTHRQSSEFSVQPLFDLKEKCRGVEIIVSSINFLISVGYNTRQTYLSDLLALRRADSPALEEHLAKAEFSKEDERNLLDIMKTVTMRKVSSFVKDRTYGLILEKVSVQGKTMFAVNARVSRATKPEEYFIGLYDEENILHELANHLDAEGLWVFSCDSKPIAETLESIQPGVHRVRSLDNSLMVDLQDLLKTRSPAGRTVLLIEEIAKTLPGLVEESSEPLCPGWSAQLTKILPYVLDNYEHILEELGDEKDRSFSKLKILEELKKSTTVFDILMLKTLIYPVNNLCSMIRKSESFRCTREAVDSVLHILESSKADDDFESFVRKYKKTVDLLELPVSDAEDGRRLKTAFIATIDLIIDYLKTYFNYQSYDELIKMEDVLLLNDDASLQKAENILRSNGIKLDAIAMEKQMLKKIIRTDETENLSLPKLIDELRNLPAGTLGLLPHILKIVDRLILAVFVKTGDGCSRMRLVRKFLDACQSADLINELSILYVYRAEPFMNIQEVAREYFMANHTRLMALCK</sequence>